<name>A0AAD5WQS9_9PEZI</name>
<reference evidence="2" key="1">
    <citation type="submission" date="2022-07" db="EMBL/GenBank/DDBJ databases">
        <title>Draft genome sequence of Zalerion maritima ATCC 34329, a (micro)plastics degrading marine fungus.</title>
        <authorList>
            <person name="Paco A."/>
            <person name="Goncalves M.F.M."/>
            <person name="Rocha-Santos T.A.P."/>
            <person name="Alves A."/>
        </authorList>
    </citation>
    <scope>NUCLEOTIDE SEQUENCE</scope>
    <source>
        <strain evidence="2">ATCC 34329</strain>
    </source>
</reference>
<dbReference type="EMBL" id="JAKWBI020000285">
    <property type="protein sequence ID" value="KAJ2897254.1"/>
    <property type="molecule type" value="Genomic_DNA"/>
</dbReference>
<feature type="region of interest" description="Disordered" evidence="1">
    <location>
        <begin position="1"/>
        <end position="25"/>
    </location>
</feature>
<accession>A0AAD5WQS9</accession>
<sequence>MLKFKVAPASSSQKAHRRGSRPEDWCEIALGGNQSKRADSESPRTRWAAGGRRVRFSKPVERLTRFLLSRSTTTLETLGLPRTSQLRSSTCRQSRAETTCFISSNAVFGQGPQGLW</sequence>
<organism evidence="2 3">
    <name type="scientific">Zalerion maritima</name>
    <dbReference type="NCBI Taxonomy" id="339359"/>
    <lineage>
        <taxon>Eukaryota</taxon>
        <taxon>Fungi</taxon>
        <taxon>Dikarya</taxon>
        <taxon>Ascomycota</taxon>
        <taxon>Pezizomycotina</taxon>
        <taxon>Sordariomycetes</taxon>
        <taxon>Lulworthiomycetidae</taxon>
        <taxon>Lulworthiales</taxon>
        <taxon>Lulworthiaceae</taxon>
        <taxon>Zalerion</taxon>
    </lineage>
</organism>
<evidence type="ECO:0000256" key="1">
    <source>
        <dbReference type="SAM" id="MobiDB-lite"/>
    </source>
</evidence>
<dbReference type="AlphaFoldDB" id="A0AAD5WQS9"/>
<protein>
    <submittedName>
        <fullName evidence="2">Uncharacterized protein</fullName>
    </submittedName>
</protein>
<comment type="caution">
    <text evidence="2">The sequence shown here is derived from an EMBL/GenBank/DDBJ whole genome shotgun (WGS) entry which is preliminary data.</text>
</comment>
<evidence type="ECO:0000313" key="2">
    <source>
        <dbReference type="EMBL" id="KAJ2897254.1"/>
    </source>
</evidence>
<evidence type="ECO:0000313" key="3">
    <source>
        <dbReference type="Proteomes" id="UP001201980"/>
    </source>
</evidence>
<keyword evidence="3" id="KW-1185">Reference proteome</keyword>
<dbReference type="Proteomes" id="UP001201980">
    <property type="component" value="Unassembled WGS sequence"/>
</dbReference>
<proteinExistence type="predicted"/>
<gene>
    <name evidence="2" type="ORF">MKZ38_004834</name>
</gene>